<proteinExistence type="inferred from homology"/>
<name>A0A511Z775_9BACL</name>
<dbReference type="PANTHER" id="PTHR30508:SF1">
    <property type="entry name" value="UPF0051 PROTEIN ABCI8, CHLOROPLASTIC-RELATED"/>
    <property type="match status" value="1"/>
</dbReference>
<evidence type="ECO:0000256" key="1">
    <source>
        <dbReference type="ARBA" id="ARBA00043967"/>
    </source>
</evidence>
<comment type="caution">
    <text evidence="4">The sequence shown here is derived from an EMBL/GenBank/DDBJ whole genome shotgun (WGS) entry which is preliminary data.</text>
</comment>
<reference evidence="4 5" key="1">
    <citation type="submission" date="2019-07" db="EMBL/GenBank/DDBJ databases">
        <title>Whole genome shotgun sequence of Sporosarcina luteola NBRC 105378.</title>
        <authorList>
            <person name="Hosoyama A."/>
            <person name="Uohara A."/>
            <person name="Ohji S."/>
            <person name="Ichikawa N."/>
        </authorList>
    </citation>
    <scope>NUCLEOTIDE SEQUENCE [LARGE SCALE GENOMIC DNA]</scope>
    <source>
        <strain evidence="4 5">NBRC 105378</strain>
    </source>
</reference>
<dbReference type="PANTHER" id="PTHR30508">
    <property type="entry name" value="FES CLUSTER ASSEMBLY PROTEIN SUF"/>
    <property type="match status" value="1"/>
</dbReference>
<dbReference type="InterPro" id="IPR000825">
    <property type="entry name" value="SUF_FeS_clus_asmbl_SufBD_core"/>
</dbReference>
<dbReference type="InterPro" id="IPR045595">
    <property type="entry name" value="SufBD_N"/>
</dbReference>
<dbReference type="SUPFAM" id="SSF101960">
    <property type="entry name" value="Stabilizer of iron transporter SufD"/>
    <property type="match status" value="1"/>
</dbReference>
<dbReference type="EMBL" id="BJYL01000020">
    <property type="protein sequence ID" value="GEN83291.1"/>
    <property type="molecule type" value="Genomic_DNA"/>
</dbReference>
<sequence>MTVETKMALTEQDVRSFSANMNEADWMAEFRTDALAKVEQLPMPTPDKTKIDKWNFVDFPAHAVESTTFATLAELPAEAKEIVGDDQKNIYVQHNNTPAFISLSDELKAQGVILTDIFTATREHADLMKKYFMTDGVKVDEHKLTALHAALLNGGVFVYVPKNVVVEEPLQVLFLHDDAQASLFNHVIVVADANSSVTYVENYLSTVDEAAGQANIIAEVFTEDNAKVIYGAVDVLAKGFTTYVNRRGITGPNSRIEWALGLMNDSDTISENITHLVGNGSSSDMKSVVVGRGSQKQNFTSEIVHWGLDTDGFILKHGVMKEAASSIFNGIGRIAKGATRSNAVQESRILMLSEKARGDANPILLIDEDDVTAGHAASVGRVDPLQLFYLMSRGISQQEAERLVIHGFLAPVVSKLPIEGVKKQLTEVIERKVR</sequence>
<evidence type="ECO:0000313" key="4">
    <source>
        <dbReference type="EMBL" id="GEN83291.1"/>
    </source>
</evidence>
<accession>A0A511Z775</accession>
<evidence type="ECO:0000313" key="5">
    <source>
        <dbReference type="Proteomes" id="UP000321901"/>
    </source>
</evidence>
<dbReference type="Proteomes" id="UP000321901">
    <property type="component" value="Unassembled WGS sequence"/>
</dbReference>
<feature type="domain" description="SUF system FeS cluster assembly SufBD N-terminal" evidence="3">
    <location>
        <begin position="25"/>
        <end position="172"/>
    </location>
</feature>
<dbReference type="AlphaFoldDB" id="A0A511Z775"/>
<protein>
    <submittedName>
        <fullName evidence="4">FeS cluster assembly protein SufD</fullName>
    </submittedName>
</protein>
<dbReference type="Pfam" id="PF19295">
    <property type="entry name" value="SufBD_N"/>
    <property type="match status" value="1"/>
</dbReference>
<dbReference type="InterPro" id="IPR055346">
    <property type="entry name" value="Fe-S_cluster_assembly_SufBD"/>
</dbReference>
<keyword evidence="5" id="KW-1185">Reference proteome</keyword>
<dbReference type="GO" id="GO:0016226">
    <property type="term" value="P:iron-sulfur cluster assembly"/>
    <property type="evidence" value="ECO:0007669"/>
    <property type="project" value="InterPro"/>
</dbReference>
<dbReference type="OrthoDB" id="9803529at2"/>
<comment type="similarity">
    <text evidence="1">Belongs to the iron-sulfur cluster assembly SufBD family.</text>
</comment>
<dbReference type="InterPro" id="IPR037284">
    <property type="entry name" value="SUF_FeS_clus_asmbl_SufBD_sf"/>
</dbReference>
<feature type="domain" description="SUF system FeS cluster assembly SufBD core" evidence="2">
    <location>
        <begin position="176"/>
        <end position="408"/>
    </location>
</feature>
<gene>
    <name evidence="4" type="primary">sufD</name>
    <name evidence="4" type="ORF">SLU01_16030</name>
</gene>
<evidence type="ECO:0000259" key="3">
    <source>
        <dbReference type="Pfam" id="PF19295"/>
    </source>
</evidence>
<evidence type="ECO:0000259" key="2">
    <source>
        <dbReference type="Pfam" id="PF01458"/>
    </source>
</evidence>
<organism evidence="4 5">
    <name type="scientific">Sporosarcina luteola</name>
    <dbReference type="NCBI Taxonomy" id="582850"/>
    <lineage>
        <taxon>Bacteria</taxon>
        <taxon>Bacillati</taxon>
        <taxon>Bacillota</taxon>
        <taxon>Bacilli</taxon>
        <taxon>Bacillales</taxon>
        <taxon>Caryophanaceae</taxon>
        <taxon>Sporosarcina</taxon>
    </lineage>
</organism>
<dbReference type="InterPro" id="IPR011542">
    <property type="entry name" value="SUF_FeS_clus_asmbl_SufD"/>
</dbReference>
<dbReference type="RefSeq" id="WP_147057056.1">
    <property type="nucleotide sequence ID" value="NZ_BJYL01000020.1"/>
</dbReference>
<dbReference type="NCBIfam" id="TIGR01981">
    <property type="entry name" value="sufD"/>
    <property type="match status" value="1"/>
</dbReference>
<dbReference type="Pfam" id="PF01458">
    <property type="entry name" value="SUFBD_core"/>
    <property type="match status" value="1"/>
</dbReference>